<keyword evidence="1" id="KW-1133">Transmembrane helix</keyword>
<protein>
    <submittedName>
        <fullName evidence="2">Regulator SirB</fullName>
    </submittedName>
</protein>
<gene>
    <name evidence="2" type="ORF">EJN92_08560</name>
</gene>
<dbReference type="AlphaFoldDB" id="A0A3Q9BQA2"/>
<feature type="transmembrane region" description="Helical" evidence="1">
    <location>
        <begin position="103"/>
        <end position="124"/>
    </location>
</feature>
<dbReference type="OrthoDB" id="5588650at2"/>
<dbReference type="Proteomes" id="UP000275663">
    <property type="component" value="Chromosome"/>
</dbReference>
<evidence type="ECO:0000256" key="1">
    <source>
        <dbReference type="SAM" id="Phobius"/>
    </source>
</evidence>
<proteinExistence type="predicted"/>
<reference evidence="2 3" key="1">
    <citation type="journal article" date="2011" name="Int. J. Syst. Evol. Microbiol.">
        <title>Description of Undibacterium oligocarboniphilum sp. nov., isolated from purified water, and Undibacterium pigrum strain CCUG 49012 as the type strain of Undibacterium parvum sp. nov., and emended descriptions of the genus Undibacterium and the species Undibacterium pigrum.</title>
        <authorList>
            <person name="Eder W."/>
            <person name="Wanner G."/>
            <person name="Ludwig W."/>
            <person name="Busse H.J."/>
            <person name="Ziemke-Kageler F."/>
            <person name="Lang E."/>
        </authorList>
    </citation>
    <scope>NUCLEOTIDE SEQUENCE [LARGE SCALE GENOMIC DNA]</scope>
    <source>
        <strain evidence="2 3">DSM 23061</strain>
    </source>
</reference>
<name>A0A3Q9BQA2_9BURK</name>
<evidence type="ECO:0000313" key="3">
    <source>
        <dbReference type="Proteomes" id="UP000275663"/>
    </source>
</evidence>
<feature type="transmembrane region" description="Helical" evidence="1">
    <location>
        <begin position="6"/>
        <end position="28"/>
    </location>
</feature>
<dbReference type="InterPro" id="IPR007360">
    <property type="entry name" value="SirB"/>
</dbReference>
<feature type="transmembrane region" description="Helical" evidence="1">
    <location>
        <begin position="73"/>
        <end position="91"/>
    </location>
</feature>
<evidence type="ECO:0000313" key="2">
    <source>
        <dbReference type="EMBL" id="AZP12045.1"/>
    </source>
</evidence>
<dbReference type="EMBL" id="CP034464">
    <property type="protein sequence ID" value="AZP12045.1"/>
    <property type="molecule type" value="Genomic_DNA"/>
</dbReference>
<dbReference type="PANTHER" id="PTHR39594:SF1">
    <property type="entry name" value="PROTEIN YCHQ"/>
    <property type="match status" value="1"/>
</dbReference>
<dbReference type="KEGG" id="upv:EJN92_08560"/>
<feature type="transmembrane region" description="Helical" evidence="1">
    <location>
        <begin position="40"/>
        <end position="61"/>
    </location>
</feature>
<dbReference type="RefSeq" id="WP_126127427.1">
    <property type="nucleotide sequence ID" value="NZ_CP034464.1"/>
</dbReference>
<keyword evidence="1" id="KW-0812">Transmembrane</keyword>
<sequence>MQSYLAVKHLHITCAAISGSFFMLRAYWKMRDAAILQRRWVRILPHLIDTILLASALTMVFWSGQYPFQQNWLTAKVVALLAYIVLGTIALKRGKSARIRAYALVAAMLTFAYILAVAISRQAMPF</sequence>
<accession>A0A3Q9BQA2</accession>
<dbReference type="Pfam" id="PF04247">
    <property type="entry name" value="SirB"/>
    <property type="match status" value="1"/>
</dbReference>
<keyword evidence="1" id="KW-0472">Membrane</keyword>
<dbReference type="PIRSF" id="PIRSF005610">
    <property type="entry name" value="SirB"/>
    <property type="match status" value="1"/>
</dbReference>
<organism evidence="2 3">
    <name type="scientific">Undibacterium parvum</name>
    <dbReference type="NCBI Taxonomy" id="401471"/>
    <lineage>
        <taxon>Bacteria</taxon>
        <taxon>Pseudomonadati</taxon>
        <taxon>Pseudomonadota</taxon>
        <taxon>Betaproteobacteria</taxon>
        <taxon>Burkholderiales</taxon>
        <taxon>Oxalobacteraceae</taxon>
        <taxon>Undibacterium</taxon>
    </lineage>
</organism>
<keyword evidence="3" id="KW-1185">Reference proteome</keyword>
<dbReference type="PANTHER" id="PTHR39594">
    <property type="entry name" value="PROTEIN YCHQ"/>
    <property type="match status" value="1"/>
</dbReference>
<dbReference type="GO" id="GO:0005886">
    <property type="term" value="C:plasma membrane"/>
    <property type="evidence" value="ECO:0007669"/>
    <property type="project" value="TreeGrafter"/>
</dbReference>